<sequence length="652" mass="67260">MPPNAVDDRVRRAVNQPVTFDVLANDSDPEGEPIRVIEFTMTTGGDLIQSPADPRGGTFTYTPNPGFVEPETFTYTITDGSGNTAQATVFIQVNQPPELVVNRGIILLPTQQQTITVNNLFAEDPDNLPTEVFYEVLREPQAGIMQRLGTTSTDRIRTGDRFSQESINTGAIIYTSGRESGVDDLVFRLTDSVATLPQQIFSISVVDDFIQGTDEDDNIEGTALSEYIQGFGGNDTLVGVGGRNILDGGPGNDSIVGGSGNDVIDGGEGNDTLLGNEGNDSIFGGPGNDSIIGGSGINSLFGEGGDDTIIGGDDGNLLSGGVGNDSLTGGTGNDTIFGGDGNDTIITERGDNQLFGDDGNDLIFGGIGRDLIQGGPGNDTLIAGSGNNTIFGGVGNDSILGGEGDDTLFGGEGNDTIDGIGGDNSIFGGAGNDSIIAGPGNDTVFAGPGNDQVFGGDGNDLIFGDSGNDTIFGGTGDDTISGGAGSDLLTGNSGNNVFYYLNPGEGVDIITDFKQPGNDRFLIVSGENNFDGLVPTVGTAAAPLQSAIISALGSEGTDISGRQLIIFQDTFDNIQAVNAALKNQRGSDGGSALFLYRNNLTYPGFQGNYILGFDPDLSDDSLPAFDLAILQSIDPSTDNISTILGSNDFIII</sequence>
<reference evidence="3 4" key="1">
    <citation type="journal article" date="2024" name="Front. Microbiol.">
        <title>Transcriptomic insights into the dominance of two phototrophs throughout the water column of a tropical hypersaline-alkaline crater lake (Dziani Dzaha, Mayotte).</title>
        <authorList>
            <person name="Duperron S."/>
            <person name="Halary S."/>
            <person name="Bouly J.-P."/>
            <person name="Roussel T."/>
            <person name="Hugoni M."/>
            <person name="Bruto M."/>
            <person name="Oger P."/>
            <person name="Duval C."/>
            <person name="Woo A."/>
            <person name="Jezequiel D."/>
            <person name="Ader M."/>
            <person name="Leboulanger C."/>
            <person name="Agogue H."/>
            <person name="Grossi V."/>
            <person name="Trousselier M."/>
            <person name="Bernard C."/>
        </authorList>
    </citation>
    <scope>NUCLEOTIDE SEQUENCE [LARGE SCALE GENOMIC DNA]</scope>
    <source>
        <strain evidence="3 4">PMC 851.14</strain>
    </source>
</reference>
<dbReference type="PANTHER" id="PTHR38340">
    <property type="entry name" value="S-LAYER PROTEIN"/>
    <property type="match status" value="1"/>
</dbReference>
<dbReference type="InterPro" id="IPR001343">
    <property type="entry name" value="Hemolysn_Ca-bd"/>
</dbReference>
<organism evidence="3 4">
    <name type="scientific">Limnospira fusiformis PMC 851.14</name>
    <dbReference type="NCBI Taxonomy" id="2219512"/>
    <lineage>
        <taxon>Bacteria</taxon>
        <taxon>Bacillati</taxon>
        <taxon>Cyanobacteriota</taxon>
        <taxon>Cyanophyceae</taxon>
        <taxon>Oscillatoriophycideae</taxon>
        <taxon>Oscillatoriales</taxon>
        <taxon>Sirenicapillariaceae</taxon>
        <taxon>Limnospira</taxon>
    </lineage>
</organism>
<keyword evidence="4" id="KW-1185">Reference proteome</keyword>
<dbReference type="PANTHER" id="PTHR38340:SF1">
    <property type="entry name" value="S-LAYER PROTEIN"/>
    <property type="match status" value="1"/>
</dbReference>
<dbReference type="PRINTS" id="PR00313">
    <property type="entry name" value="CABNDNGRPT"/>
</dbReference>
<dbReference type="EMBL" id="JBBWYZ010000003">
    <property type="protein sequence ID" value="MEK9510776.1"/>
    <property type="molecule type" value="Genomic_DNA"/>
</dbReference>
<evidence type="ECO:0000256" key="2">
    <source>
        <dbReference type="ARBA" id="ARBA00022525"/>
    </source>
</evidence>
<name>A0ABU9EGE8_LIMFS</name>
<dbReference type="SUPFAM" id="SSF51120">
    <property type="entry name" value="beta-Roll"/>
    <property type="match status" value="3"/>
</dbReference>
<dbReference type="PROSITE" id="PS00330">
    <property type="entry name" value="HEMOLYSIN_CALCIUM"/>
    <property type="match status" value="4"/>
</dbReference>
<dbReference type="InterPro" id="IPR018511">
    <property type="entry name" value="Hemolysin-typ_Ca-bd_CS"/>
</dbReference>
<accession>A0ABU9EGE8</accession>
<protein>
    <submittedName>
        <fullName evidence="3">Cadherin-like domain-containing protein</fullName>
    </submittedName>
</protein>
<dbReference type="Pfam" id="PF16184">
    <property type="entry name" value="Cadherin_3"/>
    <property type="match status" value="1"/>
</dbReference>
<keyword evidence="2" id="KW-0964">Secreted</keyword>
<dbReference type="Proteomes" id="UP001387447">
    <property type="component" value="Unassembled WGS sequence"/>
</dbReference>
<dbReference type="PROSITE" id="PS51854">
    <property type="entry name" value="CSPG"/>
    <property type="match status" value="1"/>
</dbReference>
<dbReference type="Gene3D" id="2.60.40.3440">
    <property type="match status" value="1"/>
</dbReference>
<evidence type="ECO:0000313" key="4">
    <source>
        <dbReference type="Proteomes" id="UP001387447"/>
    </source>
</evidence>
<dbReference type="InterPro" id="IPR039005">
    <property type="entry name" value="CSPG_rpt"/>
</dbReference>
<dbReference type="Pfam" id="PF17963">
    <property type="entry name" value="Big_9"/>
    <property type="match status" value="1"/>
</dbReference>
<dbReference type="InterPro" id="IPR050557">
    <property type="entry name" value="RTX_toxin/Mannuronan_C5-epim"/>
</dbReference>
<proteinExistence type="predicted"/>
<gene>
    <name evidence="3" type="ORF">AAEJ74_03515</name>
</gene>
<comment type="caution">
    <text evidence="3">The sequence shown here is derived from an EMBL/GenBank/DDBJ whole genome shotgun (WGS) entry which is preliminary data.</text>
</comment>
<dbReference type="InterPro" id="IPR011049">
    <property type="entry name" value="Serralysin-like_metalloprot_C"/>
</dbReference>
<evidence type="ECO:0000256" key="1">
    <source>
        <dbReference type="ARBA" id="ARBA00004613"/>
    </source>
</evidence>
<dbReference type="Pfam" id="PF00353">
    <property type="entry name" value="HemolysinCabind"/>
    <property type="match status" value="4"/>
</dbReference>
<dbReference type="Gene3D" id="2.150.10.10">
    <property type="entry name" value="Serralysin-like metalloprotease, C-terminal"/>
    <property type="match status" value="5"/>
</dbReference>
<evidence type="ECO:0000313" key="3">
    <source>
        <dbReference type="EMBL" id="MEK9510776.1"/>
    </source>
</evidence>
<comment type="subcellular location">
    <subcellularLocation>
        <location evidence="1">Secreted</location>
    </subcellularLocation>
</comment>